<keyword evidence="1" id="KW-1003">Cell membrane</keyword>
<dbReference type="Proteomes" id="UP000247480">
    <property type="component" value="Unassembled WGS sequence"/>
</dbReference>
<evidence type="ECO:0000256" key="2">
    <source>
        <dbReference type="ARBA" id="ARBA00022692"/>
    </source>
</evidence>
<gene>
    <name evidence="6" type="ORF">KPSA1_06006</name>
</gene>
<feature type="transmembrane region" description="Helical" evidence="5">
    <location>
        <begin position="21"/>
        <end position="40"/>
    </location>
</feature>
<organism evidence="6 7">
    <name type="scientific">Pseudomonas syringae pv. actinidiae</name>
    <dbReference type="NCBI Taxonomy" id="103796"/>
    <lineage>
        <taxon>Bacteria</taxon>
        <taxon>Pseudomonadati</taxon>
        <taxon>Pseudomonadota</taxon>
        <taxon>Gammaproteobacteria</taxon>
        <taxon>Pseudomonadales</taxon>
        <taxon>Pseudomonadaceae</taxon>
        <taxon>Pseudomonas</taxon>
        <taxon>Pseudomonas syringae</taxon>
    </lineage>
</organism>
<evidence type="ECO:0000313" key="7">
    <source>
        <dbReference type="Proteomes" id="UP000247480"/>
    </source>
</evidence>
<dbReference type="InterPro" id="IPR012451">
    <property type="entry name" value="DUF1656"/>
</dbReference>
<evidence type="ECO:0000256" key="3">
    <source>
        <dbReference type="ARBA" id="ARBA00022989"/>
    </source>
</evidence>
<evidence type="ECO:0000256" key="4">
    <source>
        <dbReference type="ARBA" id="ARBA00023136"/>
    </source>
</evidence>
<feature type="transmembrane region" description="Helical" evidence="5">
    <location>
        <begin position="52"/>
        <end position="76"/>
    </location>
</feature>
<comment type="caution">
    <text evidence="6">The sequence shown here is derived from an EMBL/GenBank/DDBJ whole genome shotgun (WGS) entry which is preliminary data.</text>
</comment>
<keyword evidence="2 5" id="KW-0812">Transmembrane</keyword>
<evidence type="ECO:0000256" key="1">
    <source>
        <dbReference type="ARBA" id="ARBA00022475"/>
    </source>
</evidence>
<protein>
    <submittedName>
        <fullName evidence="6">Amino acid transporter</fullName>
    </submittedName>
</protein>
<name>A0A2V0QPH0_PSESF</name>
<accession>A0A2V0QPH0</accession>
<dbReference type="Pfam" id="PF07869">
    <property type="entry name" value="DUF1656"/>
    <property type="match status" value="1"/>
</dbReference>
<sequence>MPSGKTPQEWFMPREIAFHGLYMPTLTLMFLIAVVLAWALDRLLAGFDLYRYFWHPALLRMSLFMCLFGALALPLYR</sequence>
<keyword evidence="4 5" id="KW-0472">Membrane</keyword>
<evidence type="ECO:0000256" key="5">
    <source>
        <dbReference type="SAM" id="Phobius"/>
    </source>
</evidence>
<dbReference type="AlphaFoldDB" id="A0A2V0QPH0"/>
<evidence type="ECO:0000313" key="6">
    <source>
        <dbReference type="EMBL" id="GBH12538.1"/>
    </source>
</evidence>
<proteinExistence type="predicted"/>
<reference evidence="6 7" key="1">
    <citation type="submission" date="2018-04" db="EMBL/GenBank/DDBJ databases">
        <title>Draft genome sequence of Pseudomonas syringae pv. actinidiae biovar 1 strains isolated from kiwifruit in Kagawa prefecture.</title>
        <authorList>
            <person name="Tabuchi M."/>
            <person name="Saito M."/>
            <person name="Fujiwara S."/>
            <person name="Sasa N."/>
            <person name="Akimitsu K."/>
            <person name="Gomi K."/>
            <person name="Konishi-Sugita S."/>
            <person name="Hamano K."/>
            <person name="Kataoka I."/>
        </authorList>
    </citation>
    <scope>NUCLEOTIDE SEQUENCE [LARGE SCALE GENOMIC DNA]</scope>
    <source>
        <strain evidence="6 7">MAFF212206</strain>
    </source>
</reference>
<dbReference type="EMBL" id="BGJZ01000312">
    <property type="protein sequence ID" value="GBH12538.1"/>
    <property type="molecule type" value="Genomic_DNA"/>
</dbReference>
<keyword evidence="3 5" id="KW-1133">Transmembrane helix</keyword>